<dbReference type="AlphaFoldDB" id="A0A022PGT6"/>
<dbReference type="Gene3D" id="3.40.50.11710">
    <property type="entry name" value="Cyclodipeptide synthase"/>
    <property type="match status" value="1"/>
</dbReference>
<reference evidence="1 2" key="1">
    <citation type="submission" date="2014-03" db="EMBL/GenBank/DDBJ databases">
        <title>Draft Genome of Photorhabdus luminescens BA1, an Egyptian Isolate.</title>
        <authorList>
            <person name="Ghazal S."/>
            <person name="Hurst S.G.IV."/>
            <person name="Morris K."/>
            <person name="Thomas K."/>
            <person name="Tisa L.S."/>
        </authorList>
    </citation>
    <scope>NUCLEOTIDE SEQUENCE [LARGE SCALE GENOMIC DNA]</scope>
    <source>
        <strain evidence="1 2">BA1</strain>
    </source>
</reference>
<organism evidence="1 2">
    <name type="scientific">Photorhabdus aegyptia</name>
    <dbReference type="NCBI Taxonomy" id="2805098"/>
    <lineage>
        <taxon>Bacteria</taxon>
        <taxon>Pseudomonadati</taxon>
        <taxon>Pseudomonadota</taxon>
        <taxon>Gammaproteobacteria</taxon>
        <taxon>Enterobacterales</taxon>
        <taxon>Morganellaceae</taxon>
        <taxon>Photorhabdus</taxon>
    </lineage>
</organism>
<dbReference type="GO" id="GO:0016755">
    <property type="term" value="F:aminoacyltransferase activity"/>
    <property type="evidence" value="ECO:0007669"/>
    <property type="project" value="InterPro"/>
</dbReference>
<comment type="caution">
    <text evidence="1">The sequence shown here is derived from an EMBL/GenBank/DDBJ whole genome shotgun (WGS) entry which is preliminary data.</text>
</comment>
<proteinExistence type="predicted"/>
<evidence type="ECO:0000313" key="2">
    <source>
        <dbReference type="Proteomes" id="UP000023464"/>
    </source>
</evidence>
<dbReference type="Proteomes" id="UP000023464">
    <property type="component" value="Unassembled WGS sequence"/>
</dbReference>
<keyword evidence="2" id="KW-1185">Reference proteome</keyword>
<sequence>MASYTFFSKAAFNFDKEKTALLGSKVILLISVGQKYHEGDKLAATIDLINRSGFSSCTIAVADTLQRHNYLGMSCEAAYRFTYELGTSWIARNSEVLAALSIPNNILRWDEALNDISYLAFREDIEELYANDLAYKEAINETIGIFIDRMVKREPSIDTAQAFISCLNYLMEECPIIMPIWAAKGYDFVIYPQPMTAAMNATRERFVVEKYPGKERWLSLRFKKRSMPNFLNNTFLQEDAIHCMVE</sequence>
<dbReference type="RefSeq" id="WP_051560779.1">
    <property type="nucleotide sequence ID" value="NZ_CAWLTM010000076.1"/>
</dbReference>
<gene>
    <name evidence="1" type="ORF">BA1DRAFT_02685</name>
</gene>
<accession>A0A022PGT6</accession>
<dbReference type="InterPro" id="IPR038622">
    <property type="entry name" value="CDPS_sf"/>
</dbReference>
<evidence type="ECO:0000313" key="1">
    <source>
        <dbReference type="EMBL" id="EYU14754.1"/>
    </source>
</evidence>
<name>A0A022PGT6_9GAMM</name>
<dbReference type="EMBL" id="JFGV01000039">
    <property type="protein sequence ID" value="EYU14754.1"/>
    <property type="molecule type" value="Genomic_DNA"/>
</dbReference>
<dbReference type="PATRIC" id="fig|1393736.3.peg.2748"/>
<protein>
    <submittedName>
        <fullName evidence="1">Uncharacterized protein</fullName>
    </submittedName>
</protein>